<reference evidence="2" key="1">
    <citation type="submission" date="2023-03" db="EMBL/GenBank/DDBJ databases">
        <title>Massive genome expansion in bonnet fungi (Mycena s.s.) driven by repeated elements and novel gene families across ecological guilds.</title>
        <authorList>
            <consortium name="Lawrence Berkeley National Laboratory"/>
            <person name="Harder C.B."/>
            <person name="Miyauchi S."/>
            <person name="Viragh M."/>
            <person name="Kuo A."/>
            <person name="Thoen E."/>
            <person name="Andreopoulos B."/>
            <person name="Lu D."/>
            <person name="Skrede I."/>
            <person name="Drula E."/>
            <person name="Henrissat B."/>
            <person name="Morin E."/>
            <person name="Kohler A."/>
            <person name="Barry K."/>
            <person name="LaButti K."/>
            <person name="Morin E."/>
            <person name="Salamov A."/>
            <person name="Lipzen A."/>
            <person name="Mereny Z."/>
            <person name="Hegedus B."/>
            <person name="Baldrian P."/>
            <person name="Stursova M."/>
            <person name="Weitz H."/>
            <person name="Taylor A."/>
            <person name="Grigoriev I.V."/>
            <person name="Nagy L.G."/>
            <person name="Martin F."/>
            <person name="Kauserud H."/>
        </authorList>
    </citation>
    <scope>NUCLEOTIDE SEQUENCE</scope>
    <source>
        <strain evidence="2">CBHHK002</strain>
    </source>
</reference>
<comment type="caution">
    <text evidence="2">The sequence shown here is derived from an EMBL/GenBank/DDBJ whole genome shotgun (WGS) entry which is preliminary data.</text>
</comment>
<evidence type="ECO:0000313" key="3">
    <source>
        <dbReference type="Proteomes" id="UP001218218"/>
    </source>
</evidence>
<sequence>MINTTLDLSVLTSVGKTLSLRWTVFRVLRTKNILAGRRLQARGTLPVAHVPFLQPSASPVKVVRSENGDGHRSNKGMSIAPAPAPSTRVKAERSSVSAPSTPTRRRKKTLYVYSGATETTIYADQQQASSAARRGLADGSFRKVGVTTGIHDAFDAATEFALEVYNISDFETDAENP</sequence>
<proteinExistence type="predicted"/>
<protein>
    <submittedName>
        <fullName evidence="2">Uncharacterized protein</fullName>
    </submittedName>
</protein>
<keyword evidence="3" id="KW-1185">Reference proteome</keyword>
<gene>
    <name evidence="2" type="ORF">DFH08DRAFT_956752</name>
</gene>
<organism evidence="2 3">
    <name type="scientific">Mycena albidolilacea</name>
    <dbReference type="NCBI Taxonomy" id="1033008"/>
    <lineage>
        <taxon>Eukaryota</taxon>
        <taxon>Fungi</taxon>
        <taxon>Dikarya</taxon>
        <taxon>Basidiomycota</taxon>
        <taxon>Agaricomycotina</taxon>
        <taxon>Agaricomycetes</taxon>
        <taxon>Agaricomycetidae</taxon>
        <taxon>Agaricales</taxon>
        <taxon>Marasmiineae</taxon>
        <taxon>Mycenaceae</taxon>
        <taxon>Mycena</taxon>
    </lineage>
</organism>
<dbReference type="AlphaFoldDB" id="A0AAD7EWK1"/>
<evidence type="ECO:0000256" key="1">
    <source>
        <dbReference type="SAM" id="MobiDB-lite"/>
    </source>
</evidence>
<evidence type="ECO:0000313" key="2">
    <source>
        <dbReference type="EMBL" id="KAJ7353712.1"/>
    </source>
</evidence>
<dbReference type="Proteomes" id="UP001218218">
    <property type="component" value="Unassembled WGS sequence"/>
</dbReference>
<accession>A0AAD7EWK1</accession>
<name>A0AAD7EWK1_9AGAR</name>
<feature type="region of interest" description="Disordered" evidence="1">
    <location>
        <begin position="64"/>
        <end position="105"/>
    </location>
</feature>
<dbReference type="EMBL" id="JARIHO010000011">
    <property type="protein sequence ID" value="KAJ7353712.1"/>
    <property type="molecule type" value="Genomic_DNA"/>
</dbReference>